<dbReference type="EMBL" id="JH431987">
    <property type="status" value="NOT_ANNOTATED_CDS"/>
    <property type="molecule type" value="Genomic_DNA"/>
</dbReference>
<evidence type="ECO:0000256" key="3">
    <source>
        <dbReference type="ARBA" id="ARBA00011738"/>
    </source>
</evidence>
<evidence type="ECO:0000256" key="4">
    <source>
        <dbReference type="ARBA" id="ARBA00022576"/>
    </source>
</evidence>
<dbReference type="EnsemblMetazoa" id="SMAR010648-RA">
    <property type="protein sequence ID" value="SMAR010648-PA"/>
    <property type="gene ID" value="SMAR010648"/>
</dbReference>
<dbReference type="GO" id="GO:1901605">
    <property type="term" value="P:alpha-amino acid metabolic process"/>
    <property type="evidence" value="ECO:0007669"/>
    <property type="project" value="TreeGrafter"/>
</dbReference>
<dbReference type="GO" id="GO:0016212">
    <property type="term" value="F:kynurenine-oxoglutarate transaminase activity"/>
    <property type="evidence" value="ECO:0007669"/>
    <property type="project" value="TreeGrafter"/>
</dbReference>
<proteinExistence type="inferred from homology"/>
<dbReference type="AlphaFoldDB" id="T1JA89"/>
<name>T1JA89_STRMM</name>
<evidence type="ECO:0000256" key="6">
    <source>
        <dbReference type="ARBA" id="ARBA00022898"/>
    </source>
</evidence>
<dbReference type="HOGENOM" id="CLU_017584_0_6_1"/>
<reference evidence="8" key="2">
    <citation type="submission" date="2015-02" db="UniProtKB">
        <authorList>
            <consortium name="EnsemblMetazoa"/>
        </authorList>
    </citation>
    <scope>IDENTIFICATION</scope>
</reference>
<keyword evidence="4" id="KW-0032">Aminotransferase</keyword>
<comment type="subunit">
    <text evidence="3">Homodimer.</text>
</comment>
<dbReference type="eggNOG" id="KOG0634">
    <property type="taxonomic scope" value="Eukaryota"/>
</dbReference>
<dbReference type="OMA" id="PYFFLRL"/>
<dbReference type="InterPro" id="IPR050859">
    <property type="entry name" value="Class-I_PLP-dep_aminotransf"/>
</dbReference>
<dbReference type="PANTHER" id="PTHR42790:SF19">
    <property type="entry name" value="KYNURENINE_ALPHA-AMINOADIPATE AMINOTRANSFERASE, MITOCHONDRIAL"/>
    <property type="match status" value="1"/>
</dbReference>
<dbReference type="PANTHER" id="PTHR42790">
    <property type="entry name" value="AMINOTRANSFERASE"/>
    <property type="match status" value="1"/>
</dbReference>
<evidence type="ECO:0000313" key="9">
    <source>
        <dbReference type="Proteomes" id="UP000014500"/>
    </source>
</evidence>
<dbReference type="PhylomeDB" id="T1JA89"/>
<keyword evidence="5" id="KW-0808">Transferase</keyword>
<evidence type="ECO:0000313" key="8">
    <source>
        <dbReference type="EnsemblMetazoa" id="SMAR010648-PA"/>
    </source>
</evidence>
<dbReference type="InterPro" id="IPR015421">
    <property type="entry name" value="PyrdxlP-dep_Trfase_major"/>
</dbReference>
<dbReference type="CDD" id="cd00609">
    <property type="entry name" value="AAT_like"/>
    <property type="match status" value="1"/>
</dbReference>
<dbReference type="STRING" id="126957.T1JA89"/>
<evidence type="ECO:0000256" key="2">
    <source>
        <dbReference type="ARBA" id="ARBA00007441"/>
    </source>
</evidence>
<protein>
    <recommendedName>
        <fullName evidence="7">Aminotransferase class I/classII large domain-containing protein</fullName>
    </recommendedName>
</protein>
<dbReference type="Pfam" id="PF00155">
    <property type="entry name" value="Aminotran_1_2"/>
    <property type="match status" value="1"/>
</dbReference>
<dbReference type="Gene3D" id="3.40.640.10">
    <property type="entry name" value="Type I PLP-dependent aspartate aminotransferase-like (Major domain)"/>
    <property type="match status" value="1"/>
</dbReference>
<keyword evidence="9" id="KW-1185">Reference proteome</keyword>
<comment type="similarity">
    <text evidence="2">Belongs to the class-I pyridoxal-phosphate-dependent aminotransferase family.</text>
</comment>
<evidence type="ECO:0000256" key="1">
    <source>
        <dbReference type="ARBA" id="ARBA00001933"/>
    </source>
</evidence>
<dbReference type="FunFam" id="3.40.640.10:FF:000053">
    <property type="entry name" value="Aminotransferase, class I"/>
    <property type="match status" value="1"/>
</dbReference>
<comment type="cofactor">
    <cofactor evidence="1">
        <name>pyridoxal 5'-phosphate</name>
        <dbReference type="ChEBI" id="CHEBI:597326"/>
    </cofactor>
</comment>
<evidence type="ECO:0000259" key="7">
    <source>
        <dbReference type="Pfam" id="PF00155"/>
    </source>
</evidence>
<dbReference type="InterPro" id="IPR015424">
    <property type="entry name" value="PyrdxlP-dep_Trfase"/>
</dbReference>
<feature type="domain" description="Aminotransferase class I/classII large" evidence="7">
    <location>
        <begin position="80"/>
        <end position="405"/>
    </location>
</feature>
<sequence length="413" mass="47000">MDWNLIFNESAKRRHLSPLREAASFIDRDDVLNMTGGVPNSSLFPFETASFTLSDGSCINFTPVEMKRALQYNMSLGLSDFLKLLTTLVIKYHNPPNMETRDLCVINGAQEGISKCFDLIVSEGDSVLVPKSVYTGVLSILEVYKLNYVTFEEDENGIIPQSLSNALYRWTKESNKPAPKVLYTIPNACNPTGTSTSGDRRKEIYKIAQEYNFVIIEDDAYFFLNFEEKFEPSFLSMDTDGRVLHVDSFSKIIAPGLRLGYVCAPRDVIYRINAFVQSTIQQVSTFTQMLMYKLLTTWNEKGFDNQIKRVRDFYKHQRDCTLISVEKWLNGLAEWNVPKGGMFVWIKILGIHDVDRLCKNALTDFNVGVLSGRIFMTNAAKNPGFIRISFATLTPQRIDEALEKLAIAIREEK</sequence>
<dbReference type="InterPro" id="IPR004839">
    <property type="entry name" value="Aminotransferase_I/II_large"/>
</dbReference>
<dbReference type="Proteomes" id="UP000014500">
    <property type="component" value="Unassembled WGS sequence"/>
</dbReference>
<keyword evidence="6" id="KW-0663">Pyridoxal phosphate</keyword>
<dbReference type="SUPFAM" id="SSF53383">
    <property type="entry name" value="PLP-dependent transferases"/>
    <property type="match status" value="1"/>
</dbReference>
<reference evidence="9" key="1">
    <citation type="submission" date="2011-05" db="EMBL/GenBank/DDBJ databases">
        <authorList>
            <person name="Richards S.R."/>
            <person name="Qu J."/>
            <person name="Jiang H."/>
            <person name="Jhangiani S.N."/>
            <person name="Agravi P."/>
            <person name="Goodspeed R."/>
            <person name="Gross S."/>
            <person name="Mandapat C."/>
            <person name="Jackson L."/>
            <person name="Mathew T."/>
            <person name="Pu L."/>
            <person name="Thornton R."/>
            <person name="Saada N."/>
            <person name="Wilczek-Boney K.B."/>
            <person name="Lee S."/>
            <person name="Kovar C."/>
            <person name="Wu Y."/>
            <person name="Scherer S.E."/>
            <person name="Worley K.C."/>
            <person name="Muzny D.M."/>
            <person name="Gibbs R."/>
        </authorList>
    </citation>
    <scope>NUCLEOTIDE SEQUENCE</scope>
    <source>
        <strain evidence="9">Brora</strain>
    </source>
</reference>
<evidence type="ECO:0000256" key="5">
    <source>
        <dbReference type="ARBA" id="ARBA00022679"/>
    </source>
</evidence>
<dbReference type="GO" id="GO:0030170">
    <property type="term" value="F:pyridoxal phosphate binding"/>
    <property type="evidence" value="ECO:0007669"/>
    <property type="project" value="InterPro"/>
</dbReference>
<organism evidence="8 9">
    <name type="scientific">Strigamia maritima</name>
    <name type="common">European centipede</name>
    <name type="synonym">Geophilus maritimus</name>
    <dbReference type="NCBI Taxonomy" id="126957"/>
    <lineage>
        <taxon>Eukaryota</taxon>
        <taxon>Metazoa</taxon>
        <taxon>Ecdysozoa</taxon>
        <taxon>Arthropoda</taxon>
        <taxon>Myriapoda</taxon>
        <taxon>Chilopoda</taxon>
        <taxon>Pleurostigmophora</taxon>
        <taxon>Geophilomorpha</taxon>
        <taxon>Linotaeniidae</taxon>
        <taxon>Strigamia</taxon>
    </lineage>
</organism>
<accession>T1JA89</accession>
<dbReference type="FunFam" id="3.90.1150.10:FF:000166">
    <property type="entry name" value="Kynurenine/alpha-aminoadipate aminotransferase, mitochondrial"/>
    <property type="match status" value="1"/>
</dbReference>